<accession>A0A6A4HMA0</accession>
<evidence type="ECO:0000313" key="2">
    <source>
        <dbReference type="Proteomes" id="UP000799118"/>
    </source>
</evidence>
<sequence>MIYGPMSTIQERSKARSKRPLPLWISNHLSPKNFSLASETNVFGGWISEAQAMNSTAGQTTSVPAFGPFKRMVADGRKFTDTTLSTTTYRVEKDEHGVMECFNGPSLVLHYTPPEFNQRMKFLGDRRPNFFHEREFHHYLDIESVLIRPQCLYVPRQLNDPLFEAFF</sequence>
<reference evidence="1" key="1">
    <citation type="journal article" date="2019" name="Environ. Microbiol.">
        <title>Fungal ecological strategies reflected in gene transcription - a case study of two litter decomposers.</title>
        <authorList>
            <person name="Barbi F."/>
            <person name="Kohler A."/>
            <person name="Barry K."/>
            <person name="Baskaran P."/>
            <person name="Daum C."/>
            <person name="Fauchery L."/>
            <person name="Ihrmark K."/>
            <person name="Kuo A."/>
            <person name="LaButti K."/>
            <person name="Lipzen A."/>
            <person name="Morin E."/>
            <person name="Grigoriev I.V."/>
            <person name="Henrissat B."/>
            <person name="Lindahl B."/>
            <person name="Martin F."/>
        </authorList>
    </citation>
    <scope>NUCLEOTIDE SEQUENCE</scope>
    <source>
        <strain evidence="1">JB14</strain>
    </source>
</reference>
<evidence type="ECO:0000313" key="1">
    <source>
        <dbReference type="EMBL" id="KAE9400072.1"/>
    </source>
</evidence>
<name>A0A6A4HMA0_9AGAR</name>
<dbReference type="EMBL" id="ML769461">
    <property type="protein sequence ID" value="KAE9400072.1"/>
    <property type="molecule type" value="Genomic_DNA"/>
</dbReference>
<dbReference type="Proteomes" id="UP000799118">
    <property type="component" value="Unassembled WGS sequence"/>
</dbReference>
<protein>
    <submittedName>
        <fullName evidence="1">Uncharacterized protein</fullName>
    </submittedName>
</protein>
<gene>
    <name evidence="1" type="ORF">BT96DRAFT_660814</name>
</gene>
<proteinExistence type="predicted"/>
<dbReference type="AlphaFoldDB" id="A0A6A4HMA0"/>
<organism evidence="1 2">
    <name type="scientific">Gymnopus androsaceus JB14</name>
    <dbReference type="NCBI Taxonomy" id="1447944"/>
    <lineage>
        <taxon>Eukaryota</taxon>
        <taxon>Fungi</taxon>
        <taxon>Dikarya</taxon>
        <taxon>Basidiomycota</taxon>
        <taxon>Agaricomycotina</taxon>
        <taxon>Agaricomycetes</taxon>
        <taxon>Agaricomycetidae</taxon>
        <taxon>Agaricales</taxon>
        <taxon>Marasmiineae</taxon>
        <taxon>Omphalotaceae</taxon>
        <taxon>Gymnopus</taxon>
    </lineage>
</organism>
<keyword evidence="2" id="KW-1185">Reference proteome</keyword>